<evidence type="ECO:0000313" key="1">
    <source>
        <dbReference type="EMBL" id="KAF4454601.1"/>
    </source>
</evidence>
<keyword evidence="2" id="KW-1185">Reference proteome</keyword>
<dbReference type="AlphaFoldDB" id="A0A8H4KR82"/>
<proteinExistence type="predicted"/>
<dbReference type="EMBL" id="JAADYS010002798">
    <property type="protein sequence ID" value="KAF4454601.1"/>
    <property type="molecule type" value="Genomic_DNA"/>
</dbReference>
<organism evidence="1 2">
    <name type="scientific">Fusarium albosuccineum</name>
    <dbReference type="NCBI Taxonomy" id="1237068"/>
    <lineage>
        <taxon>Eukaryota</taxon>
        <taxon>Fungi</taxon>
        <taxon>Dikarya</taxon>
        <taxon>Ascomycota</taxon>
        <taxon>Pezizomycotina</taxon>
        <taxon>Sordariomycetes</taxon>
        <taxon>Hypocreomycetidae</taxon>
        <taxon>Hypocreales</taxon>
        <taxon>Nectriaceae</taxon>
        <taxon>Fusarium</taxon>
        <taxon>Fusarium decemcellulare species complex</taxon>
    </lineage>
</organism>
<comment type="caution">
    <text evidence="1">The sequence shown here is derived from an EMBL/GenBank/DDBJ whole genome shotgun (WGS) entry which is preliminary data.</text>
</comment>
<sequence length="144" mass="16157">MHQKLNSLDLGISRLLEHNLVLVWKTKPELEQFRAAAQALLLQWPVLGARLDILRANLLFPDKNDRAQDLWKGKTSDRRVAEAVGLSHQGHIKLVDPTFLEGLVDFGYGISWTLRQDVLAIRAVILDDGSAIGFKLQHPFGDAN</sequence>
<feature type="non-terminal residue" evidence="1">
    <location>
        <position position="144"/>
    </location>
</feature>
<protein>
    <submittedName>
        <fullName evidence="1">Uncharacterized protein</fullName>
    </submittedName>
</protein>
<name>A0A8H4KR82_9HYPO</name>
<gene>
    <name evidence="1" type="ORF">FALBO_15801</name>
</gene>
<reference evidence="1 2" key="1">
    <citation type="submission" date="2020-01" db="EMBL/GenBank/DDBJ databases">
        <title>Identification and distribution of gene clusters putatively required for synthesis of sphingolipid metabolism inhibitors in phylogenetically diverse species of the filamentous fungus Fusarium.</title>
        <authorList>
            <person name="Kim H.-S."/>
            <person name="Busman M."/>
            <person name="Brown D.W."/>
            <person name="Divon H."/>
            <person name="Uhlig S."/>
            <person name="Proctor R.H."/>
        </authorList>
    </citation>
    <scope>NUCLEOTIDE SEQUENCE [LARGE SCALE GENOMIC DNA]</scope>
    <source>
        <strain evidence="1 2">NRRL 20459</strain>
    </source>
</reference>
<evidence type="ECO:0000313" key="2">
    <source>
        <dbReference type="Proteomes" id="UP000554235"/>
    </source>
</evidence>
<accession>A0A8H4KR82</accession>
<dbReference type="OrthoDB" id="10441256at2759"/>
<dbReference type="Proteomes" id="UP000554235">
    <property type="component" value="Unassembled WGS sequence"/>
</dbReference>